<dbReference type="OMA" id="LVVEMKF"/>
<name>R7S2X9_PUNST</name>
<dbReference type="PROSITE" id="PS51186">
    <property type="entry name" value="GNAT"/>
    <property type="match status" value="1"/>
</dbReference>
<dbReference type="GO" id="GO:0004343">
    <property type="term" value="F:glucosamine 6-phosphate N-acetyltransferase activity"/>
    <property type="evidence" value="ECO:0007669"/>
    <property type="project" value="UniProtKB-UniRule"/>
</dbReference>
<dbReference type="PANTHER" id="PTHR13355">
    <property type="entry name" value="GLUCOSAMINE 6-PHOSPHATE N-ACETYLTRANSFERASE"/>
    <property type="match status" value="1"/>
</dbReference>
<dbReference type="EC" id="2.3.1.4" evidence="6"/>
<dbReference type="RefSeq" id="XP_007388113.1">
    <property type="nucleotide sequence ID" value="XM_007388051.1"/>
</dbReference>
<gene>
    <name evidence="8" type="ORF">PUNSTDRAFT_55426</name>
</gene>
<dbReference type="GeneID" id="18883982"/>
<dbReference type="Gene3D" id="3.40.630.30">
    <property type="match status" value="1"/>
</dbReference>
<comment type="similarity">
    <text evidence="2 6">Belongs to the acetyltransferase family. GNA1 subfamily.</text>
</comment>
<keyword evidence="4 6" id="KW-0012">Acyltransferase</keyword>
<dbReference type="EMBL" id="JH687553">
    <property type="protein sequence ID" value="EIN04720.1"/>
    <property type="molecule type" value="Genomic_DNA"/>
</dbReference>
<keyword evidence="9" id="KW-1185">Reference proteome</keyword>
<evidence type="ECO:0000256" key="3">
    <source>
        <dbReference type="ARBA" id="ARBA00022679"/>
    </source>
</evidence>
<dbReference type="InterPro" id="IPR000182">
    <property type="entry name" value="GNAT_dom"/>
</dbReference>
<dbReference type="Pfam" id="PF00583">
    <property type="entry name" value="Acetyltransf_1"/>
    <property type="match status" value="1"/>
</dbReference>
<dbReference type="InterPro" id="IPR039143">
    <property type="entry name" value="GNPNAT1-like"/>
</dbReference>
<dbReference type="FunFam" id="3.40.630.30:FF:000105">
    <property type="entry name" value="Glucosamine 6-phosphate N-acetyltransferase"/>
    <property type="match status" value="1"/>
</dbReference>
<reference evidence="9" key="1">
    <citation type="journal article" date="2012" name="Science">
        <title>The Paleozoic origin of enzymatic lignin decomposition reconstructed from 31 fungal genomes.</title>
        <authorList>
            <person name="Floudas D."/>
            <person name="Binder M."/>
            <person name="Riley R."/>
            <person name="Barry K."/>
            <person name="Blanchette R.A."/>
            <person name="Henrissat B."/>
            <person name="Martinez A.T."/>
            <person name="Otillar R."/>
            <person name="Spatafora J.W."/>
            <person name="Yadav J.S."/>
            <person name="Aerts A."/>
            <person name="Benoit I."/>
            <person name="Boyd A."/>
            <person name="Carlson A."/>
            <person name="Copeland A."/>
            <person name="Coutinho P.M."/>
            <person name="de Vries R.P."/>
            <person name="Ferreira P."/>
            <person name="Findley K."/>
            <person name="Foster B."/>
            <person name="Gaskell J."/>
            <person name="Glotzer D."/>
            <person name="Gorecki P."/>
            <person name="Heitman J."/>
            <person name="Hesse C."/>
            <person name="Hori C."/>
            <person name="Igarashi K."/>
            <person name="Jurgens J.A."/>
            <person name="Kallen N."/>
            <person name="Kersten P."/>
            <person name="Kohler A."/>
            <person name="Kuees U."/>
            <person name="Kumar T.K.A."/>
            <person name="Kuo A."/>
            <person name="LaButti K."/>
            <person name="Larrondo L.F."/>
            <person name="Lindquist E."/>
            <person name="Ling A."/>
            <person name="Lombard V."/>
            <person name="Lucas S."/>
            <person name="Lundell T."/>
            <person name="Martin R."/>
            <person name="McLaughlin D.J."/>
            <person name="Morgenstern I."/>
            <person name="Morin E."/>
            <person name="Murat C."/>
            <person name="Nagy L.G."/>
            <person name="Nolan M."/>
            <person name="Ohm R.A."/>
            <person name="Patyshakuliyeva A."/>
            <person name="Rokas A."/>
            <person name="Ruiz-Duenas F.J."/>
            <person name="Sabat G."/>
            <person name="Salamov A."/>
            <person name="Samejima M."/>
            <person name="Schmutz J."/>
            <person name="Slot J.C."/>
            <person name="St John F."/>
            <person name="Stenlid J."/>
            <person name="Sun H."/>
            <person name="Sun S."/>
            <person name="Syed K."/>
            <person name="Tsang A."/>
            <person name="Wiebenga A."/>
            <person name="Young D."/>
            <person name="Pisabarro A."/>
            <person name="Eastwood D.C."/>
            <person name="Martin F."/>
            <person name="Cullen D."/>
            <person name="Grigoriev I.V."/>
            <person name="Hibbett D.S."/>
        </authorList>
    </citation>
    <scope>NUCLEOTIDE SEQUENCE [LARGE SCALE GENOMIC DNA]</scope>
    <source>
        <strain evidence="9">HHB-11173 SS5</strain>
    </source>
</reference>
<comment type="catalytic activity">
    <reaction evidence="5 6">
        <text>D-glucosamine 6-phosphate + acetyl-CoA = N-acetyl-D-glucosamine 6-phosphate + CoA + H(+)</text>
        <dbReference type="Rhea" id="RHEA:10292"/>
        <dbReference type="ChEBI" id="CHEBI:15378"/>
        <dbReference type="ChEBI" id="CHEBI:57287"/>
        <dbReference type="ChEBI" id="CHEBI:57288"/>
        <dbReference type="ChEBI" id="CHEBI:57513"/>
        <dbReference type="ChEBI" id="CHEBI:58725"/>
        <dbReference type="EC" id="2.3.1.4"/>
    </reaction>
</comment>
<dbReference type="SUPFAM" id="SSF55729">
    <property type="entry name" value="Acyl-CoA N-acyltransferases (Nat)"/>
    <property type="match status" value="1"/>
</dbReference>
<keyword evidence="3 6" id="KW-0808">Transferase</keyword>
<dbReference type="HOGENOM" id="CLU_072095_0_1_1"/>
<organism evidence="8 9">
    <name type="scientific">Punctularia strigosozonata (strain HHB-11173)</name>
    <name type="common">White-rot fungus</name>
    <dbReference type="NCBI Taxonomy" id="741275"/>
    <lineage>
        <taxon>Eukaryota</taxon>
        <taxon>Fungi</taxon>
        <taxon>Dikarya</taxon>
        <taxon>Basidiomycota</taxon>
        <taxon>Agaricomycotina</taxon>
        <taxon>Agaricomycetes</taxon>
        <taxon>Corticiales</taxon>
        <taxon>Punctulariaceae</taxon>
        <taxon>Punctularia</taxon>
    </lineage>
</organism>
<dbReference type="OrthoDB" id="10039976at2759"/>
<dbReference type="UniPathway" id="UPA00113">
    <property type="reaction ID" value="UER00529"/>
</dbReference>
<proteinExistence type="inferred from homology"/>
<evidence type="ECO:0000256" key="2">
    <source>
        <dbReference type="ARBA" id="ARBA00006048"/>
    </source>
</evidence>
<protein>
    <recommendedName>
        <fullName evidence="6">Glucosamine 6-phosphate N-acetyltransferase</fullName>
        <ecNumber evidence="6">2.3.1.4</ecNumber>
    </recommendedName>
</protein>
<evidence type="ECO:0000256" key="5">
    <source>
        <dbReference type="ARBA" id="ARBA00048964"/>
    </source>
</evidence>
<evidence type="ECO:0000256" key="1">
    <source>
        <dbReference type="ARBA" id="ARBA00004832"/>
    </source>
</evidence>
<dbReference type="GO" id="GO:0006048">
    <property type="term" value="P:UDP-N-acetylglucosamine biosynthetic process"/>
    <property type="evidence" value="ECO:0007669"/>
    <property type="project" value="UniProtKB-UniRule"/>
</dbReference>
<dbReference type="eggNOG" id="KOG3396">
    <property type="taxonomic scope" value="Eukaryota"/>
</dbReference>
<feature type="domain" description="N-acetyltransferase" evidence="7">
    <location>
        <begin position="62"/>
        <end position="214"/>
    </location>
</feature>
<dbReference type="AlphaFoldDB" id="R7S2X9"/>
<evidence type="ECO:0000313" key="9">
    <source>
        <dbReference type="Proteomes" id="UP000054196"/>
    </source>
</evidence>
<dbReference type="KEGG" id="psq:PUNSTDRAFT_55426"/>
<dbReference type="Proteomes" id="UP000054196">
    <property type="component" value="Unassembled WGS sequence"/>
</dbReference>
<evidence type="ECO:0000256" key="6">
    <source>
        <dbReference type="RuleBase" id="RU365086"/>
    </source>
</evidence>
<evidence type="ECO:0000256" key="4">
    <source>
        <dbReference type="ARBA" id="ARBA00023315"/>
    </source>
</evidence>
<dbReference type="PANTHER" id="PTHR13355:SF11">
    <property type="entry name" value="GLUCOSAMINE 6-PHOSPHATE N-ACETYLTRANSFERASE"/>
    <property type="match status" value="1"/>
</dbReference>
<accession>R7S2X9</accession>
<evidence type="ECO:0000259" key="7">
    <source>
        <dbReference type="PROSITE" id="PS51186"/>
    </source>
</evidence>
<evidence type="ECO:0000313" key="8">
    <source>
        <dbReference type="EMBL" id="EIN04720.1"/>
    </source>
</evidence>
<comment type="pathway">
    <text evidence="1 6">Nucleotide-sugar biosynthesis; UDP-N-acetyl-alpha-D-glucosamine biosynthesis; N-acetyl-alpha-D-glucosamine 1-phosphate from alpha-D-glucosamine 6-phosphate (route I): step 1/2.</text>
</comment>
<sequence length="214" mass="23822">MSKNPNHMRPPSPWSVPGVPSSSHLVITEIRGMPFTPDEELDLAFDPSLISPDVKSKMPPDLHIRPLASTDYHRGYLTLLSVLTTTPDPGEAAFVAQFNAMRETPRTYFPIVVVSKASDRIIANGTLFIERKFAHNTASVGHLEEGVVAEDYQGKKLGPRVFQALTYVSESLGCYKTILNCSDKNVRFYENCGMVKKGNEMVKYAPERTHTPKL</sequence>
<dbReference type="InterPro" id="IPR016181">
    <property type="entry name" value="Acyl_CoA_acyltransferase"/>
</dbReference>